<accession>A0A164VD15</accession>
<protein>
    <submittedName>
        <fullName evidence="1">Uncharacterized protein</fullName>
    </submittedName>
</protein>
<keyword evidence="2" id="KW-1185">Reference proteome</keyword>
<reference evidence="1 2" key="1">
    <citation type="submission" date="2016-03" db="EMBL/GenBank/DDBJ databases">
        <title>EvidentialGene: Evidence-directed Construction of Genes on Genomes.</title>
        <authorList>
            <person name="Gilbert D.G."/>
            <person name="Choi J.-H."/>
            <person name="Mockaitis K."/>
            <person name="Colbourne J."/>
            <person name="Pfrender M."/>
        </authorList>
    </citation>
    <scope>NUCLEOTIDE SEQUENCE [LARGE SCALE GENOMIC DNA]</scope>
    <source>
        <strain evidence="1 2">Xinb3</strain>
        <tissue evidence="1">Complete organism</tissue>
    </source>
</reference>
<sequence>MEGSMKTICILLISFSNSAADRQLTKSNGLHSCNGILGEG</sequence>
<dbReference type="AlphaFoldDB" id="A0A164VD15"/>
<gene>
    <name evidence="1" type="ORF">APZ42_023004</name>
</gene>
<dbReference type="EMBL" id="LRGB01001363">
    <property type="protein sequence ID" value="KZS12204.1"/>
    <property type="molecule type" value="Genomic_DNA"/>
</dbReference>
<evidence type="ECO:0000313" key="2">
    <source>
        <dbReference type="Proteomes" id="UP000076858"/>
    </source>
</evidence>
<evidence type="ECO:0000313" key="1">
    <source>
        <dbReference type="EMBL" id="KZS12204.1"/>
    </source>
</evidence>
<name>A0A164VD15_9CRUS</name>
<proteinExistence type="predicted"/>
<comment type="caution">
    <text evidence="1">The sequence shown here is derived from an EMBL/GenBank/DDBJ whole genome shotgun (WGS) entry which is preliminary data.</text>
</comment>
<organism evidence="1 2">
    <name type="scientific">Daphnia magna</name>
    <dbReference type="NCBI Taxonomy" id="35525"/>
    <lineage>
        <taxon>Eukaryota</taxon>
        <taxon>Metazoa</taxon>
        <taxon>Ecdysozoa</taxon>
        <taxon>Arthropoda</taxon>
        <taxon>Crustacea</taxon>
        <taxon>Branchiopoda</taxon>
        <taxon>Diplostraca</taxon>
        <taxon>Cladocera</taxon>
        <taxon>Anomopoda</taxon>
        <taxon>Daphniidae</taxon>
        <taxon>Daphnia</taxon>
    </lineage>
</organism>
<dbReference type="Proteomes" id="UP000076858">
    <property type="component" value="Unassembled WGS sequence"/>
</dbReference>